<accession>Q1N3S6</accession>
<organism evidence="5 6">
    <name type="scientific">Bermanella marisrubri</name>
    <dbReference type="NCBI Taxonomy" id="207949"/>
    <lineage>
        <taxon>Bacteria</taxon>
        <taxon>Pseudomonadati</taxon>
        <taxon>Pseudomonadota</taxon>
        <taxon>Gammaproteobacteria</taxon>
        <taxon>Oceanospirillales</taxon>
        <taxon>Oceanospirillaceae</taxon>
        <taxon>Bermanella</taxon>
    </lineage>
</organism>
<dbReference type="EMBL" id="AAQH01000004">
    <property type="protein sequence ID" value="EAT12798.1"/>
    <property type="molecule type" value="Genomic_DNA"/>
</dbReference>
<feature type="domain" description="Flagellar assembly protein T middle" evidence="3">
    <location>
        <begin position="118"/>
        <end position="279"/>
    </location>
</feature>
<dbReference type="RefSeq" id="WP_007018688.1">
    <property type="nucleotide sequence ID" value="NZ_CH724118.1"/>
</dbReference>
<reference evidence="5 6" key="1">
    <citation type="submission" date="2006-03" db="EMBL/GenBank/DDBJ databases">
        <authorList>
            <person name="Pinhassi J."/>
            <person name="Pedros-Alio C."/>
            <person name="Ferriera S."/>
            <person name="Johnson J."/>
            <person name="Kravitz S."/>
            <person name="Halpern A."/>
            <person name="Remington K."/>
            <person name="Beeson K."/>
            <person name="Tran B."/>
            <person name="Rogers Y.-H."/>
            <person name="Friedman R."/>
            <person name="Venter J.C."/>
        </authorList>
    </citation>
    <scope>NUCLEOTIDE SEQUENCE [LARGE SCALE GENOMIC DNA]</scope>
    <source>
        <strain evidence="5 6">RED65</strain>
    </source>
</reference>
<dbReference type="Proteomes" id="UP000004263">
    <property type="component" value="Unassembled WGS sequence"/>
</dbReference>
<name>Q1N3S6_9GAMM</name>
<feature type="domain" description="Flagellar assembly protein T C-terminal" evidence="2">
    <location>
        <begin position="328"/>
        <end position="400"/>
    </location>
</feature>
<dbReference type="InterPro" id="IPR038180">
    <property type="entry name" value="FlgT_N_sf"/>
</dbReference>
<feature type="chain" id="PRO_5004194955" description="Lipoprotein" evidence="1">
    <location>
        <begin position="24"/>
        <end position="402"/>
    </location>
</feature>
<evidence type="ECO:0000313" key="6">
    <source>
        <dbReference type="Proteomes" id="UP000004263"/>
    </source>
</evidence>
<gene>
    <name evidence="5" type="ORF">RED65_12034</name>
</gene>
<keyword evidence="6" id="KW-1185">Reference proteome</keyword>
<dbReference type="InterPro" id="IPR032388">
    <property type="entry name" value="FlgT_C"/>
</dbReference>
<dbReference type="HOGENOM" id="CLU_057852_2_0_6"/>
<dbReference type="InterPro" id="IPR032386">
    <property type="entry name" value="FlgT_M"/>
</dbReference>
<dbReference type="Pfam" id="PF16539">
    <property type="entry name" value="FlgT_M"/>
    <property type="match status" value="1"/>
</dbReference>
<sequence length="402" mass="44450">MKHWILAIVMMLAAMLITVSSYAVELTSVGSAAVGKDLIESRDNAIRDALRQASLQMGGSIHSSQMLVDGLVTRDQVNLKSNGQFRHVRVLEEKIAHGIIQVKIRAEFLEGGQCETNQGNGYRKAVAVAGFALQNPKDSVLGGLGNIEQRLSGVLANTINGRHRLHAMDSGHVLLFTSVDRAPSSQNNLQRLTNSVELAKELGAQFVVSGVIRDLSMVNPNADLPSIWDTPLSYVGIEKDKRHRNFVLDVYVHDGISGSLMFQNTYATMGEWNYDDHRRTGFATPVYWKSDFGQKSKELISKVVRDLNSNLGCQPYMAKIIDARGDFIRIDTGSSVGMRPGDELTVFRTSTFYNLDQQGLTQLQGTEIKAKITQVQPRFAVAKLEKTAARFAIQREDVVVAW</sequence>
<feature type="domain" description="Flagellar assembly protein T N-terminal" evidence="4">
    <location>
        <begin position="28"/>
        <end position="108"/>
    </location>
</feature>
<dbReference type="Pfam" id="PF16548">
    <property type="entry name" value="FlgT_N"/>
    <property type="match status" value="1"/>
</dbReference>
<dbReference type="OrthoDB" id="8778507at2"/>
<evidence type="ECO:0000256" key="1">
    <source>
        <dbReference type="SAM" id="SignalP"/>
    </source>
</evidence>
<evidence type="ECO:0000313" key="5">
    <source>
        <dbReference type="EMBL" id="EAT12798.1"/>
    </source>
</evidence>
<proteinExistence type="predicted"/>
<evidence type="ECO:0000259" key="3">
    <source>
        <dbReference type="Pfam" id="PF16539"/>
    </source>
</evidence>
<keyword evidence="1" id="KW-0732">Signal</keyword>
<evidence type="ECO:0008006" key="7">
    <source>
        <dbReference type="Google" id="ProtNLM"/>
    </source>
</evidence>
<feature type="signal peptide" evidence="1">
    <location>
        <begin position="1"/>
        <end position="23"/>
    </location>
</feature>
<dbReference type="Gene3D" id="2.40.10.410">
    <property type="entry name" value="FlgT, C-terminal domain"/>
    <property type="match status" value="1"/>
</dbReference>
<comment type="caution">
    <text evidence="5">The sequence shown here is derived from an EMBL/GenBank/DDBJ whole genome shotgun (WGS) entry which is preliminary data.</text>
</comment>
<evidence type="ECO:0000259" key="2">
    <source>
        <dbReference type="Pfam" id="PF16538"/>
    </source>
</evidence>
<dbReference type="Pfam" id="PF16538">
    <property type="entry name" value="FlgT_C"/>
    <property type="match status" value="1"/>
</dbReference>
<dbReference type="Gene3D" id="3.40.50.10610">
    <property type="entry name" value="ABC-type transport auxiliary lipoprotein component"/>
    <property type="match status" value="1"/>
</dbReference>
<dbReference type="AlphaFoldDB" id="Q1N3S6"/>
<dbReference type="InterPro" id="IPR032370">
    <property type="entry name" value="FlgT_N"/>
</dbReference>
<dbReference type="InterPro" id="IPR038165">
    <property type="entry name" value="FlgT_C_sf"/>
</dbReference>
<dbReference type="STRING" id="207949.RED65_12034"/>
<evidence type="ECO:0000259" key="4">
    <source>
        <dbReference type="Pfam" id="PF16548"/>
    </source>
</evidence>
<dbReference type="Gene3D" id="3.30.1660.40">
    <property type="entry name" value="FlgT, N-terminal domain"/>
    <property type="match status" value="1"/>
</dbReference>
<protein>
    <recommendedName>
        <fullName evidence="7">Lipoprotein</fullName>
    </recommendedName>
</protein>